<keyword evidence="3" id="KW-1185">Reference proteome</keyword>
<dbReference type="Gramene" id="TraesCS7A03G0072200.1">
    <property type="protein sequence ID" value="TraesCS7A03G0072200.1.CDS"/>
    <property type="gene ID" value="TraesCS7A03G0072200"/>
</dbReference>
<dbReference type="AlphaFoldDB" id="A0A3B6R7P0"/>
<accession>A0A3B6R7P0</accession>
<dbReference type="Gramene" id="TraesCAD_scaffold_130704_01G000100.1">
    <property type="protein sequence ID" value="TraesCAD_scaffold_130704_01G000100.1"/>
    <property type="gene ID" value="TraesCAD_scaffold_130704_01G000100"/>
</dbReference>
<dbReference type="PANTHER" id="PTHR33800">
    <property type="entry name" value="OS06G0113600 PROTEIN"/>
    <property type="match status" value="1"/>
</dbReference>
<dbReference type="Pfam" id="PF03478">
    <property type="entry name" value="Beta-prop_KIB1-4"/>
    <property type="match status" value="1"/>
</dbReference>
<feature type="domain" description="KIB1-4 beta-propeller" evidence="1">
    <location>
        <begin position="106"/>
        <end position="320"/>
    </location>
</feature>
<dbReference type="OMA" id="CYNHESG"/>
<dbReference type="OrthoDB" id="666312at2759"/>
<organism evidence="2">
    <name type="scientific">Triticum aestivum</name>
    <name type="common">Wheat</name>
    <dbReference type="NCBI Taxonomy" id="4565"/>
    <lineage>
        <taxon>Eukaryota</taxon>
        <taxon>Viridiplantae</taxon>
        <taxon>Streptophyta</taxon>
        <taxon>Embryophyta</taxon>
        <taxon>Tracheophyta</taxon>
        <taxon>Spermatophyta</taxon>
        <taxon>Magnoliopsida</taxon>
        <taxon>Liliopsida</taxon>
        <taxon>Poales</taxon>
        <taxon>Poaceae</taxon>
        <taxon>BOP clade</taxon>
        <taxon>Pooideae</taxon>
        <taxon>Triticodae</taxon>
        <taxon>Triticeae</taxon>
        <taxon>Triticinae</taxon>
        <taxon>Triticum</taxon>
    </lineage>
</organism>
<dbReference type="Gramene" id="TraesCS7A02G034000.1">
    <property type="protein sequence ID" value="TraesCS7A02G034000.1"/>
    <property type="gene ID" value="TraesCS7A02G034000"/>
</dbReference>
<dbReference type="Gramene" id="TraesWEE_scaffold_150781_01G000100.1">
    <property type="protein sequence ID" value="TraesWEE_scaffold_150781_01G000100.1"/>
    <property type="gene ID" value="TraesWEE_scaffold_150781_01G000100"/>
</dbReference>
<name>A0A3B6R7P0_WHEAT</name>
<dbReference type="PaxDb" id="4565-Traes_7AS_847074431.1"/>
<proteinExistence type="predicted"/>
<sequence>MSGTQGWADLPEGLLHSIVARMGLGSAPDLLAFAATCRSWGTAFAGSIATFPPLLLQPDVSSSPPNASPFSNNLVPNRPYLVTDIAKVNHGANLCSEIPLRLEWFSFMGASFGHLILYNKKSCIVVDVSRGVSVSPPQLPLVECAEPNYGALTAPLTSPNSHLIVEAGPHNLFWRVGSDSWVRCSTRHGHIKQIVVFKGRVFGMDSDRRIFKVHLTPQISIQELPVIESSMISKRNLSNAWLVACGDMLLLVGCRGSIIVSGVTFEVFRLDLSFEPALWFKVEKLEHWAIFISTDKRSQALSCMNPEIWGGRSNCIYCYNHESGHWIALELGKPLQGDVFIFMGCDAKVQPMWVVPSMLSLCSRFDFVFVVSLLLFWFAENLVFRPSDDNSIEILR</sequence>
<reference evidence="2" key="1">
    <citation type="submission" date="2018-08" db="EMBL/GenBank/DDBJ databases">
        <authorList>
            <person name="Rossello M."/>
        </authorList>
    </citation>
    <scope>NUCLEOTIDE SEQUENCE [LARGE SCALE GENOMIC DNA]</scope>
    <source>
        <strain evidence="2">cv. Chinese Spring</strain>
    </source>
</reference>
<evidence type="ECO:0000259" key="1">
    <source>
        <dbReference type="Pfam" id="PF03478"/>
    </source>
</evidence>
<dbReference type="Proteomes" id="UP000019116">
    <property type="component" value="Chromosome 7A"/>
</dbReference>
<evidence type="ECO:0000313" key="3">
    <source>
        <dbReference type="Proteomes" id="UP000019116"/>
    </source>
</evidence>
<dbReference type="EnsemblPlants" id="TraesCS7A02G034000.1">
    <property type="protein sequence ID" value="TraesCS7A02G034000.1"/>
    <property type="gene ID" value="TraesCS7A02G034000"/>
</dbReference>
<reference evidence="2" key="2">
    <citation type="submission" date="2018-10" db="UniProtKB">
        <authorList>
            <consortium name="EnsemblPlants"/>
        </authorList>
    </citation>
    <scope>IDENTIFICATION</scope>
</reference>
<protein>
    <recommendedName>
        <fullName evidence="1">KIB1-4 beta-propeller domain-containing protein</fullName>
    </recommendedName>
</protein>
<dbReference type="InterPro" id="IPR005174">
    <property type="entry name" value="KIB1-4_b-propeller"/>
</dbReference>
<evidence type="ECO:0000313" key="2">
    <source>
        <dbReference type="EnsemblPlants" id="TraesCS7A02G034000.1"/>
    </source>
</evidence>
<dbReference type="Gramene" id="TraesCLE_scaffold_052059_01G000100.1">
    <property type="protein sequence ID" value="TraesCLE_scaffold_052059_01G000100.1"/>
    <property type="gene ID" value="TraesCLE_scaffold_052059_01G000100"/>
</dbReference>
<dbReference type="PANTHER" id="PTHR33800:SF8">
    <property type="entry name" value="F-BOX DOMAIN-CONTAINING PROTEIN"/>
    <property type="match status" value="1"/>
</dbReference>